<dbReference type="Pfam" id="PF17147">
    <property type="entry name" value="PFOR_II"/>
    <property type="match status" value="1"/>
</dbReference>
<dbReference type="InterPro" id="IPR002869">
    <property type="entry name" value="Pyrv_flavodox_OxRed_cen"/>
</dbReference>
<evidence type="ECO:0000313" key="6">
    <source>
        <dbReference type="Proteomes" id="UP000295063"/>
    </source>
</evidence>
<evidence type="ECO:0000256" key="1">
    <source>
        <dbReference type="ARBA" id="ARBA00023002"/>
    </source>
</evidence>
<feature type="domain" description="Pyruvate flavodoxin/ferredoxin oxidoreductase pyrimidine binding" evidence="3">
    <location>
        <begin position="242"/>
        <end position="474"/>
    </location>
</feature>
<dbReference type="PANTHER" id="PTHR32154:SF20">
    <property type="entry name" value="2-OXOGLUTARATE OXIDOREDUCTASE SUBUNIT KORA"/>
    <property type="match status" value="1"/>
</dbReference>
<evidence type="ECO:0000313" key="5">
    <source>
        <dbReference type="EMBL" id="TCL39338.1"/>
    </source>
</evidence>
<dbReference type="Gene3D" id="3.40.920.10">
    <property type="entry name" value="Pyruvate-ferredoxin oxidoreductase, PFOR, domain III"/>
    <property type="match status" value="1"/>
</dbReference>
<comment type="caution">
    <text evidence="5">The sequence shown here is derived from an EMBL/GenBank/DDBJ whole genome shotgun (WGS) entry which is preliminary data.</text>
</comment>
<evidence type="ECO:0000259" key="3">
    <source>
        <dbReference type="Pfam" id="PF01855"/>
    </source>
</evidence>
<dbReference type="AlphaFoldDB" id="A0A4R1Q1A0"/>
<evidence type="ECO:0000259" key="2">
    <source>
        <dbReference type="Pfam" id="PF01558"/>
    </source>
</evidence>
<dbReference type="Proteomes" id="UP000295063">
    <property type="component" value="Unassembled WGS sequence"/>
</dbReference>
<organism evidence="5 6">
    <name type="scientific">Anaerospora hongkongensis</name>
    <dbReference type="NCBI Taxonomy" id="244830"/>
    <lineage>
        <taxon>Bacteria</taxon>
        <taxon>Bacillati</taxon>
        <taxon>Bacillota</taxon>
        <taxon>Negativicutes</taxon>
        <taxon>Selenomonadales</taxon>
        <taxon>Sporomusaceae</taxon>
        <taxon>Anaerospora</taxon>
    </lineage>
</organism>
<dbReference type="GO" id="GO:0006979">
    <property type="term" value="P:response to oxidative stress"/>
    <property type="evidence" value="ECO:0007669"/>
    <property type="project" value="TreeGrafter"/>
</dbReference>
<dbReference type="CDD" id="cd07034">
    <property type="entry name" value="TPP_PYR_PFOR_IOR-alpha_like"/>
    <property type="match status" value="1"/>
</dbReference>
<dbReference type="PANTHER" id="PTHR32154">
    <property type="entry name" value="PYRUVATE-FLAVODOXIN OXIDOREDUCTASE-RELATED"/>
    <property type="match status" value="1"/>
</dbReference>
<name>A0A4R1Q1A0_9FIRM</name>
<feature type="domain" description="Pyruvate:ferredoxin oxidoreductase core" evidence="4">
    <location>
        <begin position="513"/>
        <end position="590"/>
    </location>
</feature>
<dbReference type="InterPro" id="IPR029061">
    <property type="entry name" value="THDP-binding"/>
</dbReference>
<dbReference type="Pfam" id="PF01558">
    <property type="entry name" value="POR"/>
    <property type="match status" value="1"/>
</dbReference>
<dbReference type="InterPro" id="IPR022367">
    <property type="entry name" value="2-oxoacid/accept_OxRdtase_asu"/>
</dbReference>
<sequence>MENVEQELNNNDYSYKRLGYSSTITQNGGISMNRKPFTVMFGGPAGYGIMSAGTLIAKAASRNGLWTFVVNEYPSLIKGGLNTCAVSFDKQPVKAHEERYEFLAALSQQALNQNYEKLAEGAAVLYDSDAVKPDESKVPAGVNLYPVKLIGALTGEAAKVMANSAMVGAFCALTDFPLALVADTMKSEFKKASVLEQNLALLKRVYEQTRQQYSGKMLFPLEFRADGNKKMLLNGNDAIAMGALKAGVKFAAGYPMTPGSSVLSYLADHAAEYGVVFKQAEDEIAAVNMLIGAGYAGVRAIGSTSGGGFALMTEALGFAAIGEVPLVIVEAQRGGPSTGLPTRTAQADLNFVAYASQGEFPRIIVAPGDVEECFTETFRVLNLTEKYQVPGIILTDKYLADSVVTHPYFEEQGLTIERGKMVDEAWLSEQQPYQRYLHTADGISPRAIPGQKGGRHIVTSYTHGEDGFYSSGNQEYAEMEPEITAAGIDKLFAKVPALLREIPAIKLHGPQTAEITIVSWGSTKGAVLGAIDELNQEGRNVNFLQILYPQPFPAEAVQTALQASKKIIMVEGNKTSQMAGMIRMHTGLSVNASLLKYDSRAFTASLLVEKIKEVLA</sequence>
<keyword evidence="1" id="KW-0560">Oxidoreductase</keyword>
<dbReference type="EMBL" id="SLUI01000002">
    <property type="protein sequence ID" value="TCL39338.1"/>
    <property type="molecule type" value="Genomic_DNA"/>
</dbReference>
<dbReference type="InterPro" id="IPR009014">
    <property type="entry name" value="Transketo_C/PFOR_II"/>
</dbReference>
<dbReference type="FunFam" id="3.40.50.970:FF:000022">
    <property type="entry name" value="2-oxoglutarate ferredoxin oxidoreductase alpha subunit"/>
    <property type="match status" value="1"/>
</dbReference>
<dbReference type="Pfam" id="PF01855">
    <property type="entry name" value="POR_N"/>
    <property type="match status" value="1"/>
</dbReference>
<dbReference type="SUPFAM" id="SSF52922">
    <property type="entry name" value="TK C-terminal domain-like"/>
    <property type="match status" value="1"/>
</dbReference>
<gene>
    <name evidence="5" type="ORF">EV210_102253</name>
</gene>
<reference evidence="5 6" key="1">
    <citation type="submission" date="2019-03" db="EMBL/GenBank/DDBJ databases">
        <title>Genomic Encyclopedia of Type Strains, Phase IV (KMG-IV): sequencing the most valuable type-strain genomes for metagenomic binning, comparative biology and taxonomic classification.</title>
        <authorList>
            <person name="Goeker M."/>
        </authorList>
    </citation>
    <scope>NUCLEOTIDE SEQUENCE [LARGE SCALE GENOMIC DNA]</scope>
    <source>
        <strain evidence="5 6">DSM 15969</strain>
    </source>
</reference>
<keyword evidence="6" id="KW-1185">Reference proteome</keyword>
<dbReference type="InterPro" id="IPR002880">
    <property type="entry name" value="Pyrv_Fd/Flavodoxin_OxRdtase_N"/>
</dbReference>
<protein>
    <submittedName>
        <fullName evidence="5">2-oxoglutarate ferredoxin oxidoreductase subunit alpha</fullName>
    </submittedName>
</protein>
<evidence type="ECO:0000259" key="4">
    <source>
        <dbReference type="Pfam" id="PF17147"/>
    </source>
</evidence>
<dbReference type="SUPFAM" id="SSF52518">
    <property type="entry name" value="Thiamin diphosphate-binding fold (THDP-binding)"/>
    <property type="match status" value="1"/>
</dbReference>
<dbReference type="SUPFAM" id="SSF53323">
    <property type="entry name" value="Pyruvate-ferredoxin oxidoreductase, PFOR, domain III"/>
    <property type="match status" value="1"/>
</dbReference>
<accession>A0A4R1Q1A0</accession>
<dbReference type="NCBIfam" id="TIGR03710">
    <property type="entry name" value="OAFO_sf"/>
    <property type="match status" value="1"/>
</dbReference>
<dbReference type="InterPro" id="IPR019752">
    <property type="entry name" value="Pyrv/ketoisovalerate_OxRed_cat"/>
</dbReference>
<dbReference type="GO" id="GO:0016903">
    <property type="term" value="F:oxidoreductase activity, acting on the aldehyde or oxo group of donors"/>
    <property type="evidence" value="ECO:0007669"/>
    <property type="project" value="InterPro"/>
</dbReference>
<dbReference type="Gene3D" id="3.40.50.920">
    <property type="match status" value="1"/>
</dbReference>
<feature type="domain" description="Pyruvate/ketoisovalerate oxidoreductase catalytic" evidence="2">
    <location>
        <begin position="45"/>
        <end position="207"/>
    </location>
</feature>
<dbReference type="Gene3D" id="3.40.50.970">
    <property type="match status" value="1"/>
</dbReference>
<dbReference type="InterPro" id="IPR050722">
    <property type="entry name" value="Pyruvate:ferred/Flavod_OxRd"/>
</dbReference>
<dbReference type="InterPro" id="IPR033412">
    <property type="entry name" value="PFOR_II"/>
</dbReference>
<proteinExistence type="predicted"/>